<proteinExistence type="predicted"/>
<name>A0A165FHY8_EXIGL</name>
<organism evidence="2 3">
    <name type="scientific">Exidia glandulosa HHB12029</name>
    <dbReference type="NCBI Taxonomy" id="1314781"/>
    <lineage>
        <taxon>Eukaryota</taxon>
        <taxon>Fungi</taxon>
        <taxon>Dikarya</taxon>
        <taxon>Basidiomycota</taxon>
        <taxon>Agaricomycotina</taxon>
        <taxon>Agaricomycetes</taxon>
        <taxon>Auriculariales</taxon>
        <taxon>Exidiaceae</taxon>
        <taxon>Exidia</taxon>
    </lineage>
</organism>
<dbReference type="Proteomes" id="UP000077266">
    <property type="component" value="Unassembled WGS sequence"/>
</dbReference>
<feature type="compositionally biased region" description="Polar residues" evidence="1">
    <location>
        <begin position="1"/>
        <end position="23"/>
    </location>
</feature>
<gene>
    <name evidence="2" type="ORF">EXIGLDRAFT_696209</name>
</gene>
<reference evidence="2 3" key="1">
    <citation type="journal article" date="2016" name="Mol. Biol. Evol.">
        <title>Comparative Genomics of Early-Diverging Mushroom-Forming Fungi Provides Insights into the Origins of Lignocellulose Decay Capabilities.</title>
        <authorList>
            <person name="Nagy L.G."/>
            <person name="Riley R."/>
            <person name="Tritt A."/>
            <person name="Adam C."/>
            <person name="Daum C."/>
            <person name="Floudas D."/>
            <person name="Sun H."/>
            <person name="Yadav J.S."/>
            <person name="Pangilinan J."/>
            <person name="Larsson K.H."/>
            <person name="Matsuura K."/>
            <person name="Barry K."/>
            <person name="Labutti K."/>
            <person name="Kuo R."/>
            <person name="Ohm R.A."/>
            <person name="Bhattacharya S.S."/>
            <person name="Shirouzu T."/>
            <person name="Yoshinaga Y."/>
            <person name="Martin F.M."/>
            <person name="Grigoriev I.V."/>
            <person name="Hibbett D.S."/>
        </authorList>
    </citation>
    <scope>NUCLEOTIDE SEQUENCE [LARGE SCALE GENOMIC DNA]</scope>
    <source>
        <strain evidence="2 3">HHB12029</strain>
    </source>
</reference>
<evidence type="ECO:0000313" key="2">
    <source>
        <dbReference type="EMBL" id="KZV89027.1"/>
    </source>
</evidence>
<evidence type="ECO:0000313" key="3">
    <source>
        <dbReference type="Proteomes" id="UP000077266"/>
    </source>
</evidence>
<evidence type="ECO:0000256" key="1">
    <source>
        <dbReference type="SAM" id="MobiDB-lite"/>
    </source>
</evidence>
<dbReference type="InParanoid" id="A0A165FHY8"/>
<protein>
    <submittedName>
        <fullName evidence="2">Uncharacterized protein</fullName>
    </submittedName>
</protein>
<feature type="region of interest" description="Disordered" evidence="1">
    <location>
        <begin position="1"/>
        <end position="38"/>
    </location>
</feature>
<keyword evidence="3" id="KW-1185">Reference proteome</keyword>
<sequence>MSRAGNSRATTGSATRGTLQRQALQYPPNQAELGDSSLGVELTPSCCSTGGDWIKKYRTVSQMTLSKSFPRLKEVHILFPRDVWPATEREAKQSSWPPIAEAFAKQSGTLLDHSGRSWRPRKTAQLKDFW</sequence>
<dbReference type="EMBL" id="KV426084">
    <property type="protein sequence ID" value="KZV89027.1"/>
    <property type="molecule type" value="Genomic_DNA"/>
</dbReference>
<accession>A0A165FHY8</accession>
<dbReference type="AlphaFoldDB" id="A0A165FHY8"/>
<dbReference type="OrthoDB" id="3048343at2759"/>